<protein>
    <submittedName>
        <fullName evidence="1">Uncharacterized protein</fullName>
    </submittedName>
</protein>
<dbReference type="AlphaFoldDB" id="A0A6X8NC24"/>
<evidence type="ECO:0000313" key="1">
    <source>
        <dbReference type="EMBL" id="HAB2079834.1"/>
    </source>
</evidence>
<accession>A0A6X8NC24</accession>
<gene>
    <name evidence="1" type="ORF">GB173_24110</name>
</gene>
<reference evidence="1" key="1">
    <citation type="journal article" date="2018" name="Genome Biol.">
        <title>SKESA: strategic k-mer extension for scrupulous assemblies.</title>
        <authorList>
            <person name="Souvorov A."/>
            <person name="Agarwala R."/>
            <person name="Lipman D.J."/>
        </authorList>
    </citation>
    <scope>NUCLEOTIDE SEQUENCE</scope>
    <source>
        <strain evidence="1">Salmonella enterica</strain>
    </source>
</reference>
<comment type="caution">
    <text evidence="1">The sequence shown here is derived from an EMBL/GenBank/DDBJ whole genome shotgun (WGS) entry which is preliminary data.</text>
</comment>
<organism evidence="1">
    <name type="scientific">Salmonella enterica subsp. enterica serovar Give</name>
    <dbReference type="NCBI Taxonomy" id="46626"/>
    <lineage>
        <taxon>Bacteria</taxon>
        <taxon>Pseudomonadati</taxon>
        <taxon>Pseudomonadota</taxon>
        <taxon>Gammaproteobacteria</taxon>
        <taxon>Enterobacterales</taxon>
        <taxon>Enterobacteriaceae</taxon>
        <taxon>Salmonella</taxon>
    </lineage>
</organism>
<name>A0A6X8NC24_SALET</name>
<sequence>LLLLPKLRVVSVVSWSSCKSATHPPANPFWGCRKYQPVTDNALGVLSSWWLWLDANFCVPLLRTFSGSDFRSPPFWEQLQGPNKSIAVLVTFCMTSFDSFLSSGLLKIED</sequence>
<proteinExistence type="predicted"/>
<feature type="non-terminal residue" evidence="1">
    <location>
        <position position="1"/>
    </location>
</feature>
<dbReference type="EMBL" id="DAAFYW010000044">
    <property type="protein sequence ID" value="HAB2079834.1"/>
    <property type="molecule type" value="Genomic_DNA"/>
</dbReference>
<reference evidence="1" key="2">
    <citation type="submission" date="2019-10" db="EMBL/GenBank/DDBJ databases">
        <authorList>
            <consortium name="NCBI Pathogen Detection Project"/>
        </authorList>
    </citation>
    <scope>NUCLEOTIDE SEQUENCE</scope>
    <source>
        <strain evidence="1">Salmonella enterica</strain>
    </source>
</reference>